<dbReference type="KEGG" id="vff:VITFI_CDS1715"/>
<proteinExistence type="predicted"/>
<evidence type="ECO:0000259" key="1">
    <source>
        <dbReference type="Pfam" id="PF18914"/>
    </source>
</evidence>
<sequence>MPSTPRTPPLPLTTLGHHRRRWLTWLAGATMWPVSGCGGGSGNTAGLSTGGTGSFTNGTVNGLGSIIVNRIRYDNRQAQVQHSDGTTAANTFKLGMVVSVEGSAISGSVSAGTATATATRISYDSEWIGPVGQIDVAASTFALLGNTVSVSSATVFDGTNVRELADLRPTHWVEVYGYVNPATQTLQATRVEVRASAPGAYKLSGLLSDLRHDRCTLGPLTLSYTPGQAGVSLYEGMLLRVHLVPQPDAAGRWAVTRWQVLDQLLTDLDISEADEAELKGRITAHRSATDFSVNGCPVDARGVSGVAALGLTLGSRVEVKGAVSQGVVRATEVERLEEEDVRDNEFELHGRLTHLDTQAGTFVLRGYTVHYTDDTVFELDGALWAVGLLVEVDAVQRQGRWYATQVEADTDAESEAD</sequence>
<dbReference type="OrthoDB" id="8906854at2"/>
<dbReference type="Pfam" id="PF18914">
    <property type="entry name" value="DUF5666"/>
    <property type="match status" value="3"/>
</dbReference>
<keyword evidence="3" id="KW-1185">Reference proteome</keyword>
<dbReference type="RefSeq" id="WP_089416585.1">
    <property type="nucleotide sequence ID" value="NZ_CP022423.1"/>
</dbReference>
<feature type="domain" description="DUF5666" evidence="1">
    <location>
        <begin position="129"/>
        <end position="192"/>
    </location>
</feature>
<name>A0A221KFB9_VITFI</name>
<dbReference type="EMBL" id="CP022423">
    <property type="protein sequence ID" value="ASM77493.1"/>
    <property type="molecule type" value="Genomic_DNA"/>
</dbReference>
<reference evidence="2 3" key="1">
    <citation type="submission" date="2017-07" db="EMBL/GenBank/DDBJ databases">
        <title>Complete Genome Sequence of the cosmetic ferment Vitreoscilla filiformis (ATCC15551).</title>
        <authorList>
            <person name="Contreras S."/>
            <person name="Sagory-Zalkind P."/>
            <person name="Blanquart H."/>
            <person name="Iltis A."/>
            <person name="Morand S.C."/>
        </authorList>
    </citation>
    <scope>NUCLEOTIDE SEQUENCE [LARGE SCALE GENOMIC DNA]</scope>
    <source>
        <strain evidence="2 3">ATCC 15551</strain>
    </source>
</reference>
<accession>A0A221KFB9</accession>
<dbReference type="InterPro" id="IPR043724">
    <property type="entry name" value="DUF5666"/>
</dbReference>
<protein>
    <recommendedName>
        <fullName evidence="1">DUF5666 domain-containing protein</fullName>
    </recommendedName>
</protein>
<feature type="domain" description="DUF5666" evidence="1">
    <location>
        <begin position="349"/>
        <end position="407"/>
    </location>
</feature>
<dbReference type="AlphaFoldDB" id="A0A221KFB9"/>
<organism evidence="2 3">
    <name type="scientific">Vitreoscilla filiformis</name>
    <dbReference type="NCBI Taxonomy" id="63"/>
    <lineage>
        <taxon>Bacteria</taxon>
        <taxon>Pseudomonadati</taxon>
        <taxon>Pseudomonadota</taxon>
        <taxon>Betaproteobacteria</taxon>
        <taxon>Neisseriales</taxon>
        <taxon>Neisseriaceae</taxon>
        <taxon>Vitreoscilla</taxon>
    </lineage>
</organism>
<evidence type="ECO:0000313" key="3">
    <source>
        <dbReference type="Proteomes" id="UP000199729"/>
    </source>
</evidence>
<gene>
    <name evidence="2" type="ORF">VITFI_CDS1715</name>
</gene>
<feature type="domain" description="DUF5666" evidence="1">
    <location>
        <begin position="279"/>
        <end position="334"/>
    </location>
</feature>
<dbReference type="Proteomes" id="UP000199729">
    <property type="component" value="Chromosome"/>
</dbReference>
<evidence type="ECO:0000313" key="2">
    <source>
        <dbReference type="EMBL" id="ASM77493.1"/>
    </source>
</evidence>